<reference evidence="1" key="1">
    <citation type="journal article" date="2015" name="Genome Biol. Evol.">
        <title>Organellar Genomes of White Spruce (Picea glauca): Assembly and Annotation.</title>
        <authorList>
            <person name="Jackman S.D."/>
            <person name="Warren R.L."/>
            <person name="Gibb E.A."/>
            <person name="Vandervalk B.P."/>
            <person name="Mohamadi H."/>
            <person name="Chu J."/>
            <person name="Raymond A."/>
            <person name="Pleasance S."/>
            <person name="Coope R."/>
            <person name="Wildung M.R."/>
            <person name="Ritland C.E."/>
            <person name="Bousquet J."/>
            <person name="Jones S.J."/>
            <person name="Bohlmann J."/>
            <person name="Birol I."/>
        </authorList>
    </citation>
    <scope>NUCLEOTIDE SEQUENCE [LARGE SCALE GENOMIC DNA]</scope>
    <source>
        <tissue evidence="1">Flushing bud</tissue>
    </source>
</reference>
<name>A0A124GNR8_PICGL</name>
<comment type="caution">
    <text evidence="1">The sequence shown here is derived from an EMBL/GenBank/DDBJ whole genome shotgun (WGS) entry which is preliminary data.</text>
</comment>
<sequence>MNDHTLPQVTWYHSALKPPSKATKQPSYPMLSRASCPPLDTPTLLLLCKAFLQAINLVKSPS</sequence>
<gene>
    <name evidence="1" type="ORF">ABT39_MTgene2913</name>
</gene>
<proteinExistence type="predicted"/>
<keyword evidence="1" id="KW-0496">Mitochondrion</keyword>
<geneLocation type="mitochondrion" evidence="1"/>
<evidence type="ECO:0000313" key="1">
    <source>
        <dbReference type="EMBL" id="KUM49687.1"/>
    </source>
</evidence>
<dbReference type="EMBL" id="LKAM01000002">
    <property type="protein sequence ID" value="KUM49687.1"/>
    <property type="molecule type" value="Genomic_DNA"/>
</dbReference>
<dbReference type="AlphaFoldDB" id="A0A124GNR8"/>
<accession>A0A124GNR8</accession>
<protein>
    <submittedName>
        <fullName evidence="1">Uncharacterized protein</fullName>
    </submittedName>
</protein>
<organism evidence="1">
    <name type="scientific">Picea glauca</name>
    <name type="common">White spruce</name>
    <name type="synonym">Pinus glauca</name>
    <dbReference type="NCBI Taxonomy" id="3330"/>
    <lineage>
        <taxon>Eukaryota</taxon>
        <taxon>Viridiplantae</taxon>
        <taxon>Streptophyta</taxon>
        <taxon>Embryophyta</taxon>
        <taxon>Tracheophyta</taxon>
        <taxon>Spermatophyta</taxon>
        <taxon>Pinopsida</taxon>
        <taxon>Pinidae</taxon>
        <taxon>Conifers I</taxon>
        <taxon>Pinales</taxon>
        <taxon>Pinaceae</taxon>
        <taxon>Picea</taxon>
    </lineage>
</organism>